<dbReference type="Pfam" id="PF01807">
    <property type="entry name" value="Zn_ribbon_DnaG"/>
    <property type="match status" value="1"/>
</dbReference>
<dbReference type="InterPro" id="IPR036977">
    <property type="entry name" value="DNA_primase_Znf_CHC2"/>
</dbReference>
<dbReference type="GO" id="GO:0003899">
    <property type="term" value="F:DNA-directed RNA polymerase activity"/>
    <property type="evidence" value="ECO:0007669"/>
    <property type="project" value="InterPro"/>
</dbReference>
<organism evidence="2 3">
    <name type="scientific">Chitinophaga japonensis</name>
    <name type="common">Flexibacter japonensis</name>
    <dbReference type="NCBI Taxonomy" id="104662"/>
    <lineage>
        <taxon>Bacteria</taxon>
        <taxon>Pseudomonadati</taxon>
        <taxon>Bacteroidota</taxon>
        <taxon>Chitinophagia</taxon>
        <taxon>Chitinophagales</taxon>
        <taxon>Chitinophagaceae</taxon>
        <taxon>Chitinophaga</taxon>
    </lineage>
</organism>
<dbReference type="Pfam" id="PF13155">
    <property type="entry name" value="Toprim_2"/>
    <property type="match status" value="1"/>
</dbReference>
<name>A0A562T2A6_CHIJA</name>
<evidence type="ECO:0000259" key="1">
    <source>
        <dbReference type="Pfam" id="PF01807"/>
    </source>
</evidence>
<dbReference type="GO" id="GO:0006260">
    <property type="term" value="P:DNA replication"/>
    <property type="evidence" value="ECO:0007669"/>
    <property type="project" value="InterPro"/>
</dbReference>
<reference evidence="2 3" key="1">
    <citation type="journal article" date="2013" name="Stand. Genomic Sci.">
        <title>Genomic Encyclopedia of Type Strains, Phase I: The one thousand microbial genomes (KMG-I) project.</title>
        <authorList>
            <person name="Kyrpides N.C."/>
            <person name="Woyke T."/>
            <person name="Eisen J.A."/>
            <person name="Garrity G."/>
            <person name="Lilburn T.G."/>
            <person name="Beck B.J."/>
            <person name="Whitman W.B."/>
            <person name="Hugenholtz P."/>
            <person name="Klenk H.P."/>
        </authorList>
    </citation>
    <scope>NUCLEOTIDE SEQUENCE [LARGE SCALE GENOMIC DNA]</scope>
    <source>
        <strain evidence="2 3">DSM 13484</strain>
    </source>
</reference>
<feature type="domain" description="Zinc finger CHC2-type" evidence="1">
    <location>
        <begin position="15"/>
        <end position="91"/>
    </location>
</feature>
<evidence type="ECO:0000313" key="2">
    <source>
        <dbReference type="EMBL" id="TWI87805.1"/>
    </source>
</evidence>
<dbReference type="Proteomes" id="UP000316778">
    <property type="component" value="Unassembled WGS sequence"/>
</dbReference>
<gene>
    <name evidence="2" type="ORF">LX66_1876</name>
</gene>
<dbReference type="EMBL" id="VLLG01000003">
    <property type="protein sequence ID" value="TWI87805.1"/>
    <property type="molecule type" value="Genomic_DNA"/>
</dbReference>
<evidence type="ECO:0000313" key="3">
    <source>
        <dbReference type="Proteomes" id="UP000316778"/>
    </source>
</evidence>
<dbReference type="GO" id="GO:0008270">
    <property type="term" value="F:zinc ion binding"/>
    <property type="evidence" value="ECO:0007669"/>
    <property type="project" value="InterPro"/>
</dbReference>
<dbReference type="InterPro" id="IPR002694">
    <property type="entry name" value="Znf_CHC2"/>
</dbReference>
<comment type="caution">
    <text evidence="2">The sequence shown here is derived from an EMBL/GenBank/DDBJ whole genome shotgun (WGS) entry which is preliminary data.</text>
</comment>
<dbReference type="RefSeq" id="WP_145712242.1">
    <property type="nucleotide sequence ID" value="NZ_BAAAFY010000001.1"/>
</dbReference>
<dbReference type="OrthoDB" id="8536512at2"/>
<dbReference type="SUPFAM" id="SSF57783">
    <property type="entry name" value="Zinc beta-ribbon"/>
    <property type="match status" value="1"/>
</dbReference>
<proteinExistence type="predicted"/>
<dbReference type="Gene3D" id="3.40.1360.10">
    <property type="match status" value="1"/>
</dbReference>
<dbReference type="Gene3D" id="3.90.580.10">
    <property type="entry name" value="Zinc finger, CHC2-type domain"/>
    <property type="match status" value="1"/>
</dbReference>
<accession>A0A562T2A6</accession>
<keyword evidence="3" id="KW-1185">Reference proteome</keyword>
<protein>
    <submittedName>
        <fullName evidence="2">CHC2-type zinc finger protein</fullName>
    </submittedName>
</protein>
<dbReference type="GO" id="GO:0003677">
    <property type="term" value="F:DNA binding"/>
    <property type="evidence" value="ECO:0007669"/>
    <property type="project" value="InterPro"/>
</dbReference>
<dbReference type="AlphaFoldDB" id="A0A562T2A6"/>
<sequence length="298" mass="34968">MDKEKMKQKIREIKEMDLVSFLESLGYQPAKIRGNEFWYLSPLRDEKTASFKVDRKLNAWFDHGLGKGGNLIDFAILHDGCTVGEFLSKMLSSSFHPLPRKEIKLNEAPGKKIEVISDKSLRKYPLLKYLRERRIDLEVADKYCREVTFRIGEKEYYGIGFKNDSDGWDIRNPYMKSASLPKDITTFSNSHQTVNIFEGFFDFLSHQTLFKNQPLAQQDFVILNTLGMFEKARPFIEKHPVRNLFLDNDTGGQNFTLYALSLHTAYQDMRHLYRNHKDYNDWLKEFGKPVKMRANQKL</sequence>